<reference evidence="6" key="1">
    <citation type="submission" date="2021-01" db="EMBL/GenBank/DDBJ databases">
        <title>Genomic Encyclopedia of Type Strains, Phase IV (KMG-IV): sequencing the most valuable type-strain genomes for metagenomic binning, comparative biology and taxonomic classification.</title>
        <authorList>
            <person name="Goeker M."/>
        </authorList>
    </citation>
    <scope>NUCLEOTIDE SEQUENCE</scope>
    <source>
        <strain evidence="6">DSM 21943</strain>
    </source>
</reference>
<keyword evidence="6" id="KW-0966">Cell projection</keyword>
<dbReference type="EMBL" id="JAFBCV010000008">
    <property type="protein sequence ID" value="MBM7839545.1"/>
    <property type="molecule type" value="Genomic_DNA"/>
</dbReference>
<comment type="similarity">
    <text evidence="1 2">Belongs to the flagella basal body rod proteins family.</text>
</comment>
<organism evidence="6 7">
    <name type="scientific">Shouchella xiaoxiensis</name>
    <dbReference type="NCBI Taxonomy" id="766895"/>
    <lineage>
        <taxon>Bacteria</taxon>
        <taxon>Bacillati</taxon>
        <taxon>Bacillota</taxon>
        <taxon>Bacilli</taxon>
        <taxon>Bacillales</taxon>
        <taxon>Bacillaceae</taxon>
        <taxon>Shouchella</taxon>
    </lineage>
</organism>
<dbReference type="InterPro" id="IPR001444">
    <property type="entry name" value="Flag_bb_rod_N"/>
</dbReference>
<evidence type="ECO:0000256" key="1">
    <source>
        <dbReference type="ARBA" id="ARBA00009677"/>
    </source>
</evidence>
<evidence type="ECO:0000313" key="6">
    <source>
        <dbReference type="EMBL" id="MBM7839545.1"/>
    </source>
</evidence>
<gene>
    <name evidence="6" type="ORF">JOC54_002825</name>
</gene>
<comment type="subcellular location">
    <subcellularLocation>
        <location evidence="2">Bacterial flagellum basal body</location>
    </subcellularLocation>
</comment>
<dbReference type="InterPro" id="IPR020013">
    <property type="entry name" value="Flagellar_FlgE/F/G"/>
</dbReference>
<feature type="domain" description="Flagellar hook protein FlgE/F/G-like D1" evidence="5">
    <location>
        <begin position="108"/>
        <end position="165"/>
    </location>
</feature>
<keyword evidence="7" id="KW-1185">Reference proteome</keyword>
<dbReference type="Pfam" id="PF06429">
    <property type="entry name" value="Flg_bbr_C"/>
    <property type="match status" value="1"/>
</dbReference>
<dbReference type="Proteomes" id="UP001179280">
    <property type="component" value="Unassembled WGS sequence"/>
</dbReference>
<protein>
    <submittedName>
        <fullName evidence="6">Flagellar basal-body rod protein FlgG</fullName>
    </submittedName>
</protein>
<sequence length="263" mass="28702">MLRGFYTAASGMLAAQYRQDMLTHNLANSETPGFKADQSVTRSFPQMLMQANQAQLVKNQQPIGGLSTAVYLQEQITDLRQGDIKQTGNSTDLALMQQGAAENEAVLFSVQTENGVRYTRNGNLQADEQGRLATGSGYLVQGIDGNPIQVNNEQFTVGSNGAVTVDGQAIGTIQVVHSENTNALEKDGDGLYRDEENVLQSAHGNNDVTFAIQQYALENSNVNVAQTMNEMLQSYRIFEANQKVLQAYDQSLEKAVNEVGRIT</sequence>
<keyword evidence="2" id="KW-0975">Bacterial flagellum</keyword>
<dbReference type="Pfam" id="PF22692">
    <property type="entry name" value="LlgE_F_G_D1"/>
    <property type="match status" value="1"/>
</dbReference>
<comment type="caution">
    <text evidence="6">The sequence shown here is derived from an EMBL/GenBank/DDBJ whole genome shotgun (WGS) entry which is preliminary data.</text>
</comment>
<keyword evidence="6" id="KW-0969">Cilium</keyword>
<dbReference type="PANTHER" id="PTHR30435:SF19">
    <property type="entry name" value="FLAGELLAR BASAL-BODY ROD PROTEIN FLGG"/>
    <property type="match status" value="1"/>
</dbReference>
<feature type="domain" description="Flagellar basal-body/hook protein C-terminal" evidence="4">
    <location>
        <begin position="213"/>
        <end position="257"/>
    </location>
</feature>
<dbReference type="Pfam" id="PF00460">
    <property type="entry name" value="Flg_bb_rod"/>
    <property type="match status" value="1"/>
</dbReference>
<evidence type="ECO:0000256" key="2">
    <source>
        <dbReference type="RuleBase" id="RU362116"/>
    </source>
</evidence>
<evidence type="ECO:0000259" key="4">
    <source>
        <dbReference type="Pfam" id="PF06429"/>
    </source>
</evidence>
<dbReference type="InterPro" id="IPR037925">
    <property type="entry name" value="FlgE/F/G-like"/>
</dbReference>
<evidence type="ECO:0000313" key="7">
    <source>
        <dbReference type="Proteomes" id="UP001179280"/>
    </source>
</evidence>
<dbReference type="RefSeq" id="WP_204466769.1">
    <property type="nucleotide sequence ID" value="NZ_JAFBCV010000008.1"/>
</dbReference>
<dbReference type="InterPro" id="IPR010930">
    <property type="entry name" value="Flg_bb/hook_C_dom"/>
</dbReference>
<dbReference type="InterPro" id="IPR053967">
    <property type="entry name" value="LlgE_F_G-like_D1"/>
</dbReference>
<dbReference type="PANTHER" id="PTHR30435">
    <property type="entry name" value="FLAGELLAR PROTEIN"/>
    <property type="match status" value="1"/>
</dbReference>
<dbReference type="SUPFAM" id="SSF117143">
    <property type="entry name" value="Flagellar hook protein flgE"/>
    <property type="match status" value="1"/>
</dbReference>
<name>A0ABS2SVI6_9BACI</name>
<evidence type="ECO:0000259" key="5">
    <source>
        <dbReference type="Pfam" id="PF22692"/>
    </source>
</evidence>
<accession>A0ABS2SVI6</accession>
<evidence type="ECO:0000259" key="3">
    <source>
        <dbReference type="Pfam" id="PF00460"/>
    </source>
</evidence>
<proteinExistence type="inferred from homology"/>
<keyword evidence="6" id="KW-0282">Flagellum</keyword>
<dbReference type="NCBIfam" id="TIGR03506">
    <property type="entry name" value="FlgEFG_subfam"/>
    <property type="match status" value="1"/>
</dbReference>
<feature type="domain" description="Flagellar basal body rod protein N-terminal" evidence="3">
    <location>
        <begin position="5"/>
        <end position="35"/>
    </location>
</feature>